<name>A0A8S9JMI2_BRACR</name>
<gene>
    <name evidence="1" type="ORF">F2Q68_00005120</name>
</gene>
<dbReference type="Proteomes" id="UP000712281">
    <property type="component" value="Unassembled WGS sequence"/>
</dbReference>
<dbReference type="AlphaFoldDB" id="A0A8S9JMI2"/>
<comment type="caution">
    <text evidence="1">The sequence shown here is derived from an EMBL/GenBank/DDBJ whole genome shotgun (WGS) entry which is preliminary data.</text>
</comment>
<sequence length="93" mass="10293">MQIGNALVRVDFHVLENKQNGSRSLLLGRAFMATVGAVSNMQTNQLCLTLINPDVYCDPVRVVKPKTSNTGFNTGSTTACHCDYEDEYETKYS</sequence>
<reference evidence="1" key="1">
    <citation type="submission" date="2019-12" db="EMBL/GenBank/DDBJ databases">
        <title>Genome sequencing and annotation of Brassica cretica.</title>
        <authorList>
            <person name="Studholme D.J."/>
            <person name="Sarris P.F."/>
        </authorList>
    </citation>
    <scope>NUCLEOTIDE SEQUENCE</scope>
    <source>
        <strain evidence="1">PFS-001/15</strain>
        <tissue evidence="1">Leaf</tissue>
    </source>
</reference>
<proteinExistence type="predicted"/>
<evidence type="ECO:0000313" key="2">
    <source>
        <dbReference type="Proteomes" id="UP000712281"/>
    </source>
</evidence>
<evidence type="ECO:0000313" key="1">
    <source>
        <dbReference type="EMBL" id="KAF2582909.1"/>
    </source>
</evidence>
<dbReference type="EMBL" id="QGKW02001660">
    <property type="protein sequence ID" value="KAF2582909.1"/>
    <property type="molecule type" value="Genomic_DNA"/>
</dbReference>
<organism evidence="1 2">
    <name type="scientific">Brassica cretica</name>
    <name type="common">Mustard</name>
    <dbReference type="NCBI Taxonomy" id="69181"/>
    <lineage>
        <taxon>Eukaryota</taxon>
        <taxon>Viridiplantae</taxon>
        <taxon>Streptophyta</taxon>
        <taxon>Embryophyta</taxon>
        <taxon>Tracheophyta</taxon>
        <taxon>Spermatophyta</taxon>
        <taxon>Magnoliopsida</taxon>
        <taxon>eudicotyledons</taxon>
        <taxon>Gunneridae</taxon>
        <taxon>Pentapetalae</taxon>
        <taxon>rosids</taxon>
        <taxon>malvids</taxon>
        <taxon>Brassicales</taxon>
        <taxon>Brassicaceae</taxon>
        <taxon>Brassiceae</taxon>
        <taxon>Brassica</taxon>
    </lineage>
</organism>
<accession>A0A8S9JMI2</accession>
<protein>
    <submittedName>
        <fullName evidence="1">Uncharacterized protein</fullName>
    </submittedName>
</protein>